<dbReference type="InterPro" id="IPR011701">
    <property type="entry name" value="MFS"/>
</dbReference>
<dbReference type="Pfam" id="PF07690">
    <property type="entry name" value="MFS_1"/>
    <property type="match status" value="1"/>
</dbReference>
<name>A0ABN7SQP1_OIKDI</name>
<dbReference type="InterPro" id="IPR036259">
    <property type="entry name" value="MFS_trans_sf"/>
</dbReference>
<feature type="transmembrane region" description="Helical" evidence="1">
    <location>
        <begin position="370"/>
        <end position="391"/>
    </location>
</feature>
<keyword evidence="1" id="KW-1133">Transmembrane helix</keyword>
<dbReference type="Proteomes" id="UP001158576">
    <property type="component" value="Chromosome 1"/>
</dbReference>
<feature type="transmembrane region" description="Helical" evidence="1">
    <location>
        <begin position="335"/>
        <end position="358"/>
    </location>
</feature>
<feature type="transmembrane region" description="Helical" evidence="1">
    <location>
        <begin position="432"/>
        <end position="451"/>
    </location>
</feature>
<dbReference type="PANTHER" id="PTHR20765">
    <property type="entry name" value="SOLUTE CARRIER FAMILY 43 MEMBER 3-RELATED"/>
    <property type="match status" value="1"/>
</dbReference>
<feature type="transmembrane region" description="Helical" evidence="1">
    <location>
        <begin position="7"/>
        <end position="26"/>
    </location>
</feature>
<evidence type="ECO:0000256" key="1">
    <source>
        <dbReference type="SAM" id="Phobius"/>
    </source>
</evidence>
<feature type="transmembrane region" description="Helical" evidence="1">
    <location>
        <begin position="145"/>
        <end position="161"/>
    </location>
</feature>
<dbReference type="InterPro" id="IPR027197">
    <property type="entry name" value="SLC43A3"/>
</dbReference>
<proteinExistence type="predicted"/>
<feature type="transmembrane region" description="Helical" evidence="1">
    <location>
        <begin position="261"/>
        <end position="285"/>
    </location>
</feature>
<accession>A0ABN7SQP1</accession>
<evidence type="ECO:0000313" key="3">
    <source>
        <dbReference type="Proteomes" id="UP001158576"/>
    </source>
</evidence>
<dbReference type="PANTHER" id="PTHR20765:SF1">
    <property type="entry name" value="EQUILIBRATIVE NUCLEOBASE TRANSPORTER 1"/>
    <property type="match status" value="1"/>
</dbReference>
<keyword evidence="1" id="KW-0472">Membrane</keyword>
<keyword evidence="1" id="KW-0812">Transmembrane</keyword>
<feature type="transmembrane region" description="Helical" evidence="1">
    <location>
        <begin position="94"/>
        <end position="114"/>
    </location>
</feature>
<protein>
    <submittedName>
        <fullName evidence="2">Oidioi.mRNA.OKI2018_I69.chr1.g2284.t1.cds</fullName>
    </submittedName>
</protein>
<feature type="transmembrane region" description="Helical" evidence="1">
    <location>
        <begin position="398"/>
        <end position="417"/>
    </location>
</feature>
<dbReference type="SUPFAM" id="SSF103473">
    <property type="entry name" value="MFS general substrate transporter"/>
    <property type="match status" value="1"/>
</dbReference>
<evidence type="ECO:0000313" key="2">
    <source>
        <dbReference type="EMBL" id="CAG5105609.1"/>
    </source>
</evidence>
<feature type="transmembrane region" description="Helical" evidence="1">
    <location>
        <begin position="64"/>
        <end position="87"/>
    </location>
</feature>
<dbReference type="EMBL" id="OU015566">
    <property type="protein sequence ID" value="CAG5105609.1"/>
    <property type="molecule type" value="Genomic_DNA"/>
</dbReference>
<gene>
    <name evidence="2" type="ORF">OKIOD_LOCUS11049</name>
</gene>
<organism evidence="2 3">
    <name type="scientific">Oikopleura dioica</name>
    <name type="common">Tunicate</name>
    <dbReference type="NCBI Taxonomy" id="34765"/>
    <lineage>
        <taxon>Eukaryota</taxon>
        <taxon>Metazoa</taxon>
        <taxon>Chordata</taxon>
        <taxon>Tunicata</taxon>
        <taxon>Appendicularia</taxon>
        <taxon>Copelata</taxon>
        <taxon>Oikopleuridae</taxon>
        <taxon>Oikopleura</taxon>
    </lineage>
</organism>
<feature type="transmembrane region" description="Helical" evidence="1">
    <location>
        <begin position="181"/>
        <end position="203"/>
    </location>
</feature>
<reference evidence="2 3" key="1">
    <citation type="submission" date="2021-04" db="EMBL/GenBank/DDBJ databases">
        <authorList>
            <person name="Bliznina A."/>
        </authorList>
    </citation>
    <scope>NUCLEOTIDE SEQUENCE [LARGE SCALE GENOMIC DNA]</scope>
</reference>
<keyword evidence="3" id="KW-1185">Reference proteome</keyword>
<sequence length="458" mass="51445">MRIADALLLLSLPFEGLVFFGTIMGWPSLAEVLKQVSVYEDLCDLNSNATVVTNGIVNCNERDIIFSTAGTIGGFSMNCMALLFGYILDKKGLLISRVLMTITVTSGLLCLMFTPQVNWLMFPGIFLNSAGGYGFVLTNGTMATLFPYFAAIVLVIVQSIFQMSSSFFRIQAMIFNSGVSYQWIVAINILLTIPVWIRTLFLFPEGHFIYKNDIFPSTFFGKRLLCRSNKIDDSEKIAPDPDQELLESTEGLSFYFKDATYLVMVLWITTASIFTLCCLFTWNAYARMVAGDNYQKHVDNFGSIAWTPAAFGLVCGPISDLLTKFFKNKSPDFGKILGVLMFVVVDLIVGIILCAFQVTFKEENLLPIIYFYNMYRAFHSSVPAIFVKFLFPPQFFGSLVGFVRFSLGITSLFMLGLPEIPKEYGESGFKGIFYFHIASQVALIFFPIMLIKKLKEMQ</sequence>